<feature type="binding site" evidence="7">
    <location>
        <position position="134"/>
    </location>
    <ligand>
        <name>carbamoyl phosphate</name>
        <dbReference type="ChEBI" id="CHEBI:58228"/>
    </ligand>
</feature>
<feature type="binding site" evidence="7">
    <location>
        <position position="57"/>
    </location>
    <ligand>
        <name>carbamoyl phosphate</name>
        <dbReference type="ChEBI" id="CHEBI:58228"/>
    </ligand>
</feature>
<evidence type="ECO:0000256" key="5">
    <source>
        <dbReference type="ARBA" id="ARBA00043884"/>
    </source>
</evidence>
<feature type="binding site" evidence="7">
    <location>
        <position position="137"/>
    </location>
    <ligand>
        <name>carbamoyl phosphate</name>
        <dbReference type="ChEBI" id="CHEBI:58228"/>
    </ligand>
</feature>
<dbReference type="Pfam" id="PF02729">
    <property type="entry name" value="OTCace_N"/>
    <property type="match status" value="1"/>
</dbReference>
<evidence type="ECO:0000256" key="2">
    <source>
        <dbReference type="ARBA" id="ARBA00008896"/>
    </source>
</evidence>
<dbReference type="EMBL" id="CADCWP010000353">
    <property type="protein sequence ID" value="CAA9587920.1"/>
    <property type="molecule type" value="Genomic_DNA"/>
</dbReference>
<dbReference type="SUPFAM" id="SSF53671">
    <property type="entry name" value="Aspartate/ornithine carbamoyltransferase"/>
    <property type="match status" value="1"/>
</dbReference>
<dbReference type="NCBIfam" id="NF002032">
    <property type="entry name" value="PRK00856.1"/>
    <property type="match status" value="1"/>
</dbReference>
<dbReference type="GO" id="GO:0044205">
    <property type="term" value="P:'de novo' UMP biosynthetic process"/>
    <property type="evidence" value="ECO:0007669"/>
    <property type="project" value="UniProtKB-UniRule"/>
</dbReference>
<comment type="catalytic activity">
    <reaction evidence="6 7">
        <text>carbamoyl phosphate + L-aspartate = N-carbamoyl-L-aspartate + phosphate + H(+)</text>
        <dbReference type="Rhea" id="RHEA:20013"/>
        <dbReference type="ChEBI" id="CHEBI:15378"/>
        <dbReference type="ChEBI" id="CHEBI:29991"/>
        <dbReference type="ChEBI" id="CHEBI:32814"/>
        <dbReference type="ChEBI" id="CHEBI:43474"/>
        <dbReference type="ChEBI" id="CHEBI:58228"/>
        <dbReference type="EC" id="2.1.3.2"/>
    </reaction>
</comment>
<dbReference type="PANTHER" id="PTHR45753:SF6">
    <property type="entry name" value="ASPARTATE CARBAMOYLTRANSFERASE"/>
    <property type="match status" value="1"/>
</dbReference>
<feature type="binding site" evidence="7">
    <location>
        <position position="106"/>
    </location>
    <ligand>
        <name>carbamoyl phosphate</name>
        <dbReference type="ChEBI" id="CHEBI:58228"/>
    </ligand>
</feature>
<feature type="domain" description="Aspartate/ornithine carbamoyltransferase Asp/Orn-binding" evidence="8">
    <location>
        <begin position="157"/>
        <end position="303"/>
    </location>
</feature>
<dbReference type="NCBIfam" id="TIGR00670">
    <property type="entry name" value="asp_carb_tr"/>
    <property type="match status" value="1"/>
</dbReference>
<comment type="subunit">
    <text evidence="7">Heterododecamer (2C3:3R2) of six catalytic PyrB chains organized as two trimers (C3), and six regulatory PyrI chains organized as three dimers (R2).</text>
</comment>
<dbReference type="GO" id="GO:0005829">
    <property type="term" value="C:cytosol"/>
    <property type="evidence" value="ECO:0007669"/>
    <property type="project" value="TreeGrafter"/>
</dbReference>
<evidence type="ECO:0000259" key="8">
    <source>
        <dbReference type="Pfam" id="PF00185"/>
    </source>
</evidence>
<dbReference type="InterPro" id="IPR006132">
    <property type="entry name" value="Asp/Orn_carbamoyltranf_P-bd"/>
</dbReference>
<dbReference type="HAMAP" id="MF_00001">
    <property type="entry name" value="Asp_carb_tr"/>
    <property type="match status" value="1"/>
</dbReference>
<gene>
    <name evidence="7" type="primary">pyrB</name>
    <name evidence="10" type="ORF">AVDCRST_MAG86-3950</name>
</gene>
<evidence type="ECO:0000256" key="6">
    <source>
        <dbReference type="ARBA" id="ARBA00048859"/>
    </source>
</evidence>
<evidence type="ECO:0000256" key="3">
    <source>
        <dbReference type="ARBA" id="ARBA00022679"/>
    </source>
</evidence>
<comment type="similarity">
    <text evidence="2 7">Belongs to the aspartate/ornithine carbamoyltransferase superfamily. ATCase family.</text>
</comment>
<evidence type="ECO:0000256" key="1">
    <source>
        <dbReference type="ARBA" id="ARBA00004852"/>
    </source>
</evidence>
<evidence type="ECO:0000256" key="7">
    <source>
        <dbReference type="HAMAP-Rule" id="MF_00001"/>
    </source>
</evidence>
<keyword evidence="3 7" id="KW-0808">Transferase</keyword>
<dbReference type="InterPro" id="IPR006130">
    <property type="entry name" value="Asp/Orn_carbamoylTrfase"/>
</dbReference>
<feature type="domain" description="Aspartate/ornithine carbamoyltransferase carbamoyl-P binding" evidence="9">
    <location>
        <begin position="5"/>
        <end position="146"/>
    </location>
</feature>
<dbReference type="GO" id="GO:0016597">
    <property type="term" value="F:amino acid binding"/>
    <property type="evidence" value="ECO:0007669"/>
    <property type="project" value="InterPro"/>
</dbReference>
<keyword evidence="4 7" id="KW-0665">Pyrimidine biosynthesis</keyword>
<dbReference type="GO" id="GO:0006520">
    <property type="term" value="P:amino acid metabolic process"/>
    <property type="evidence" value="ECO:0007669"/>
    <property type="project" value="InterPro"/>
</dbReference>
<dbReference type="EC" id="2.1.3.2" evidence="7"/>
<feature type="binding site" evidence="7">
    <location>
        <position position="265"/>
    </location>
    <ligand>
        <name>carbamoyl phosphate</name>
        <dbReference type="ChEBI" id="CHEBI:58228"/>
    </ligand>
</feature>
<evidence type="ECO:0000259" key="9">
    <source>
        <dbReference type="Pfam" id="PF02729"/>
    </source>
</evidence>
<comment type="function">
    <text evidence="5 7">Catalyzes the condensation of carbamoyl phosphate and aspartate to form carbamoyl aspartate and inorganic phosphate, the committed step in the de novo pyrimidine nucleotide biosynthesis pathway.</text>
</comment>
<dbReference type="GO" id="GO:0006207">
    <property type="term" value="P:'de novo' pyrimidine nucleobase biosynthetic process"/>
    <property type="evidence" value="ECO:0007669"/>
    <property type="project" value="InterPro"/>
</dbReference>
<protein>
    <recommendedName>
        <fullName evidence="7">Aspartate carbamoyltransferase</fullName>
        <ecNumber evidence="7">2.1.3.2</ecNumber>
    </recommendedName>
    <alternativeName>
        <fullName evidence="7">Aspartate transcarbamylase</fullName>
        <shortName evidence="7">ATCase</shortName>
    </alternativeName>
</protein>
<evidence type="ECO:0000256" key="4">
    <source>
        <dbReference type="ARBA" id="ARBA00022975"/>
    </source>
</evidence>
<evidence type="ECO:0000313" key="10">
    <source>
        <dbReference type="EMBL" id="CAA9587920.1"/>
    </source>
</evidence>
<dbReference type="AlphaFoldDB" id="A0A6J4VVC0"/>
<feature type="binding site" evidence="7">
    <location>
        <position position="224"/>
    </location>
    <ligand>
        <name>L-aspartate</name>
        <dbReference type="ChEBI" id="CHEBI:29991"/>
    </ligand>
</feature>
<dbReference type="InterPro" id="IPR002082">
    <property type="entry name" value="Asp_carbamoyltransf"/>
</dbReference>
<organism evidence="10">
    <name type="scientific">uncultured Truepera sp</name>
    <dbReference type="NCBI Taxonomy" id="543023"/>
    <lineage>
        <taxon>Bacteria</taxon>
        <taxon>Thermotogati</taxon>
        <taxon>Deinococcota</taxon>
        <taxon>Deinococci</taxon>
        <taxon>Trueperales</taxon>
        <taxon>Trueperaceae</taxon>
        <taxon>Truepera</taxon>
        <taxon>environmental samples</taxon>
    </lineage>
</organism>
<accession>A0A6J4VVC0</accession>
<dbReference type="UniPathway" id="UPA00070">
    <property type="reaction ID" value="UER00116"/>
</dbReference>
<dbReference type="PRINTS" id="PR00101">
    <property type="entry name" value="ATCASE"/>
</dbReference>
<dbReference type="PROSITE" id="PS00097">
    <property type="entry name" value="CARBAMOYLTRANSFERASE"/>
    <property type="match status" value="1"/>
</dbReference>
<dbReference type="InterPro" id="IPR006131">
    <property type="entry name" value="Asp_carbamoyltransf_Asp/Orn-bd"/>
</dbReference>
<feature type="binding site" evidence="7">
    <location>
        <position position="170"/>
    </location>
    <ligand>
        <name>L-aspartate</name>
        <dbReference type="ChEBI" id="CHEBI:29991"/>
    </ligand>
</feature>
<sequence>MTPTHLLDTQDWSVADVTALFNTADVMAQVMERTIKKVPALQGFTVGTLFFEPSTRTRLSFERAARAQSADVVSFAAGSSSLSKGESLKDTLRTVDAMQADLYVVRHAVSGVPHQLARWTDARIVNAGDGRRAHPTQALLDAYTFQKNFSGFDGFAGKKLAIVGDVLHSRVARSNAELWTKLGAQVTLCGPRTLLPPELEQPNVTLTTNIREAAEGAHAVMALRLQGERMQAGLLPSLAEYRVRFGVTEQVMAHAHPDALVMHPGPINRDVEISGALADSEGSVIEAQVANGVSVRMAVLYMLLVGRK</sequence>
<feature type="binding site" evidence="7">
    <location>
        <position position="56"/>
    </location>
    <ligand>
        <name>carbamoyl phosphate</name>
        <dbReference type="ChEBI" id="CHEBI:58228"/>
    </ligand>
</feature>
<comment type="pathway">
    <text evidence="1 7">Pyrimidine metabolism; UMP biosynthesis via de novo pathway; (S)-dihydroorotate from bicarbonate: step 2/3.</text>
</comment>
<dbReference type="GO" id="GO:0004070">
    <property type="term" value="F:aspartate carbamoyltransferase activity"/>
    <property type="evidence" value="ECO:0007669"/>
    <property type="project" value="UniProtKB-UniRule"/>
</dbReference>
<dbReference type="Gene3D" id="3.40.50.1370">
    <property type="entry name" value="Aspartate/ornithine carbamoyltransferase"/>
    <property type="match status" value="2"/>
</dbReference>
<proteinExistence type="inferred from homology"/>
<dbReference type="PRINTS" id="PR00100">
    <property type="entry name" value="AOTCASE"/>
</dbReference>
<feature type="binding site" evidence="7">
    <location>
        <position position="84"/>
    </location>
    <ligand>
        <name>L-aspartate</name>
        <dbReference type="ChEBI" id="CHEBI:29991"/>
    </ligand>
</feature>
<name>A0A6J4VVC0_9DEIN</name>
<dbReference type="InterPro" id="IPR036901">
    <property type="entry name" value="Asp/Orn_carbamoylTrfase_sf"/>
</dbReference>
<dbReference type="Pfam" id="PF00185">
    <property type="entry name" value="OTCace"/>
    <property type="match status" value="1"/>
</dbReference>
<feature type="binding site" evidence="7">
    <location>
        <position position="266"/>
    </location>
    <ligand>
        <name>carbamoyl phosphate</name>
        <dbReference type="ChEBI" id="CHEBI:58228"/>
    </ligand>
</feature>
<reference evidence="10" key="1">
    <citation type="submission" date="2020-02" db="EMBL/GenBank/DDBJ databases">
        <authorList>
            <person name="Meier V. D."/>
        </authorList>
    </citation>
    <scope>NUCLEOTIDE SEQUENCE</scope>
    <source>
        <strain evidence="10">AVDCRST_MAG86</strain>
    </source>
</reference>
<dbReference type="PANTHER" id="PTHR45753">
    <property type="entry name" value="ORNITHINE CARBAMOYLTRANSFERASE, MITOCHONDRIAL"/>
    <property type="match status" value="1"/>
</dbReference>